<evidence type="ECO:0000259" key="1">
    <source>
        <dbReference type="Pfam" id="PF21780"/>
    </source>
</evidence>
<keyword evidence="3" id="KW-1185">Reference proteome</keyword>
<dbReference type="STRING" id="1048205.AB852_09275"/>
<proteinExistence type="predicted"/>
<accession>A0A1Q4V9R6</accession>
<dbReference type="RefSeq" id="WP_178390975.1">
    <property type="nucleotide sequence ID" value="NZ_CP109583.1"/>
</dbReference>
<evidence type="ECO:0000313" key="2">
    <source>
        <dbReference type="EMBL" id="OKH94469.1"/>
    </source>
</evidence>
<dbReference type="Proteomes" id="UP000186455">
    <property type="component" value="Unassembled WGS sequence"/>
</dbReference>
<protein>
    <recommendedName>
        <fullName evidence="1">DUF6875 domain-containing protein</fullName>
    </recommendedName>
</protein>
<organism evidence="2 3">
    <name type="scientific">Streptomyces uncialis</name>
    <dbReference type="NCBI Taxonomy" id="1048205"/>
    <lineage>
        <taxon>Bacteria</taxon>
        <taxon>Bacillati</taxon>
        <taxon>Actinomycetota</taxon>
        <taxon>Actinomycetes</taxon>
        <taxon>Kitasatosporales</taxon>
        <taxon>Streptomycetaceae</taxon>
        <taxon>Streptomyces</taxon>
    </lineage>
</organism>
<name>A0A1Q4V9R6_9ACTN</name>
<reference evidence="2 3" key="1">
    <citation type="submission" date="2015-06" db="EMBL/GenBank/DDBJ databases">
        <title>Cloning and characterization of the uncialamcin biosynthetic gene cluster.</title>
        <authorList>
            <person name="Yan X."/>
            <person name="Huang T."/>
            <person name="Ge H."/>
            <person name="Shen B."/>
        </authorList>
    </citation>
    <scope>NUCLEOTIDE SEQUENCE [LARGE SCALE GENOMIC DNA]</scope>
    <source>
        <strain evidence="2 3">DCA2648</strain>
    </source>
</reference>
<gene>
    <name evidence="2" type="ORF">AB852_09275</name>
</gene>
<sequence>MLSHPSGDVALFEPDHPDLPAAAEVVLAWARSYLCRPHPDLGRSGDVCPYTAVSLERGGLFLAEHPGRPDLRAVMTAYRDWFPDLPPRDGPQARYRTVLVVLPDITPGEIDRIQRELKPGFVERGLMIGEFHPGPPSAPGLWNPDFRPLRSPLPLLAVRHMVAADAPFLRADPEHLAAYRRRFGDRGAYR</sequence>
<dbReference type="AlphaFoldDB" id="A0A1Q4V9R6"/>
<dbReference type="Pfam" id="PF21780">
    <property type="entry name" value="DUF6875"/>
    <property type="match status" value="1"/>
</dbReference>
<evidence type="ECO:0000313" key="3">
    <source>
        <dbReference type="Proteomes" id="UP000186455"/>
    </source>
</evidence>
<dbReference type="InterPro" id="IPR049240">
    <property type="entry name" value="DUF6875"/>
</dbReference>
<dbReference type="GeneID" id="96790255"/>
<comment type="caution">
    <text evidence="2">The sequence shown here is derived from an EMBL/GenBank/DDBJ whole genome shotgun (WGS) entry which is preliminary data.</text>
</comment>
<feature type="domain" description="DUF6875" evidence="1">
    <location>
        <begin position="25"/>
        <end position="186"/>
    </location>
</feature>
<dbReference type="EMBL" id="LFBV01000002">
    <property type="protein sequence ID" value="OKH94469.1"/>
    <property type="molecule type" value="Genomic_DNA"/>
</dbReference>